<dbReference type="GO" id="GO:0009279">
    <property type="term" value="C:cell outer membrane"/>
    <property type="evidence" value="ECO:0007669"/>
    <property type="project" value="UniProtKB-SubCell"/>
</dbReference>
<gene>
    <name evidence="5" type="ORF">LPB136_10730</name>
</gene>
<comment type="subcellular location">
    <subcellularLocation>
        <location evidence="1">Cell outer membrane</location>
    </subcellularLocation>
</comment>
<dbReference type="Pfam" id="PF07715">
    <property type="entry name" value="Plug"/>
    <property type="match status" value="1"/>
</dbReference>
<evidence type="ECO:0000313" key="5">
    <source>
        <dbReference type="EMBL" id="APG66478.1"/>
    </source>
</evidence>
<evidence type="ECO:0000256" key="3">
    <source>
        <dbReference type="ARBA" id="ARBA00023237"/>
    </source>
</evidence>
<feature type="domain" description="TonB-dependent receptor plug" evidence="4">
    <location>
        <begin position="225"/>
        <end position="291"/>
    </location>
</feature>
<keyword evidence="3" id="KW-0998">Cell outer membrane</keyword>
<dbReference type="InterPro" id="IPR036942">
    <property type="entry name" value="Beta-barrel_TonB_sf"/>
</dbReference>
<dbReference type="Pfam" id="PF13715">
    <property type="entry name" value="CarbopepD_reg_2"/>
    <property type="match status" value="1"/>
</dbReference>
<dbReference type="SUPFAM" id="SSF56935">
    <property type="entry name" value="Porins"/>
    <property type="match status" value="1"/>
</dbReference>
<dbReference type="AlphaFoldDB" id="A0A1L3JMW3"/>
<dbReference type="EMBL" id="CP018155">
    <property type="protein sequence ID" value="APG66478.1"/>
    <property type="molecule type" value="Genomic_DNA"/>
</dbReference>
<keyword evidence="2" id="KW-0472">Membrane</keyword>
<dbReference type="RefSeq" id="WP_072556975.1">
    <property type="nucleotide sequence ID" value="NZ_CP018155.1"/>
</dbReference>
<evidence type="ECO:0000313" key="6">
    <source>
        <dbReference type="Proteomes" id="UP000181898"/>
    </source>
</evidence>
<dbReference type="Gene3D" id="2.170.130.10">
    <property type="entry name" value="TonB-dependent receptor, plug domain"/>
    <property type="match status" value="1"/>
</dbReference>
<dbReference type="InterPro" id="IPR037066">
    <property type="entry name" value="Plug_dom_sf"/>
</dbReference>
<evidence type="ECO:0000256" key="1">
    <source>
        <dbReference type="ARBA" id="ARBA00004442"/>
    </source>
</evidence>
<organism evidence="5 6">
    <name type="scientific">Tenacibaculum todarodis</name>
    <dbReference type="NCBI Taxonomy" id="1850252"/>
    <lineage>
        <taxon>Bacteria</taxon>
        <taxon>Pseudomonadati</taxon>
        <taxon>Bacteroidota</taxon>
        <taxon>Flavobacteriia</taxon>
        <taxon>Flavobacteriales</taxon>
        <taxon>Flavobacteriaceae</taxon>
        <taxon>Tenacibaculum</taxon>
    </lineage>
</organism>
<dbReference type="InterPro" id="IPR012910">
    <property type="entry name" value="Plug_dom"/>
</dbReference>
<name>A0A1L3JMW3_9FLAO</name>
<sequence>MINKLSFFFISFILITSITFGQNSSDKIALSSLLLNLEKTYDIKFSYSDNDIKNVTITPPKKGLSLQDLLSYLNTNTTLQFNTLDNRYVTISYLNKLISICGSVFNATNLEPLVLASVRINNSKIGTVTNEKGDFYLQNVPVNAKVSISFISNKTKEILVKELFSSGGCKTIYIEEEVEELSEVRIAQFLTSGLQKNVDGSTVLNTEKFGILPGLIEPDILKTIKILPGIESVNESISNINVRGGTNDQNLMLWDGIKMYHSGHFFGLISAYNPYLTKKVAVTKNGTSSAFSDGVSSTINMQTSNRITNKFSGGGGFNFLSADAFLRVPIKDNIEFHVSGRRSFTDYLNTPTYNNYFARSFQNNSVASNSENDADSNFYFYDYSFKFLYDVNFNHAIRANFIHIKNSFEFKEEYTSNNNTIEENSNLIQENLGAKINWEADWSSKFSTNLSAFFSDYRINSSDYNKETEQFQTQFNNVLETEIKLHSKYEFSDVFHFTNGLVFNEIGIRNTTTVNAPSFSKTLKEVLLKSAFYSEIEYQKNKTYARFGFRVSHFNKFNKFILEPRVNIRQKINSEFSLKLEGEFKNQTTAQKIDFEDNFLGIEKRRWILSDNDKTPIIKSKQASFGVAYSKNKLILDITGFYKKVSGITAANQGFYNNTQTFNSIGNYETKGVEFLVNKQAKNISTWLSYTYSKNDYEFDIFNPQTFSNSLDITHSLSAAFNYSFTKNFKISLGNVLRSGKPFTKPIKGNETIQNGNNTIVNYDNPNKERLDNFFRVDVSGSYKFKFSEAIKSTIRIGFTNITDRKNIIDSYYIVDETAENNVRRIDNYSLPFTPNLSFRVNF</sequence>
<proteinExistence type="predicted"/>
<dbReference type="Gene3D" id="2.40.170.20">
    <property type="entry name" value="TonB-dependent receptor, beta-barrel domain"/>
    <property type="match status" value="1"/>
</dbReference>
<dbReference type="InterPro" id="IPR008969">
    <property type="entry name" value="CarboxyPept-like_regulatory"/>
</dbReference>
<keyword evidence="6" id="KW-1185">Reference proteome</keyword>
<evidence type="ECO:0000256" key="2">
    <source>
        <dbReference type="ARBA" id="ARBA00023136"/>
    </source>
</evidence>
<dbReference type="STRING" id="1850252.LPB136_10730"/>
<protein>
    <recommendedName>
        <fullName evidence="4">TonB-dependent receptor plug domain-containing protein</fullName>
    </recommendedName>
</protein>
<evidence type="ECO:0000259" key="4">
    <source>
        <dbReference type="Pfam" id="PF07715"/>
    </source>
</evidence>
<dbReference type="SUPFAM" id="SSF49464">
    <property type="entry name" value="Carboxypeptidase regulatory domain-like"/>
    <property type="match status" value="1"/>
</dbReference>
<dbReference type="Proteomes" id="UP000181898">
    <property type="component" value="Chromosome"/>
</dbReference>
<accession>A0A1L3JMW3</accession>
<dbReference type="KEGG" id="ten:LPB136_10730"/>
<reference evidence="5 6" key="1">
    <citation type="submission" date="2016-11" db="EMBL/GenBank/DDBJ databases">
        <title>Tenacibaculum sp. LPB0136, isolated from marine environment.</title>
        <authorList>
            <person name="Kim E."/>
            <person name="Yi H."/>
        </authorList>
    </citation>
    <scope>NUCLEOTIDE SEQUENCE [LARGE SCALE GENOMIC DNA]</scope>
    <source>
        <strain evidence="5 6">LPB0136</strain>
    </source>
</reference>